<accession>A0A382VY96</accession>
<feature type="non-terminal residue" evidence="3">
    <location>
        <position position="1"/>
    </location>
</feature>
<evidence type="ECO:0000256" key="1">
    <source>
        <dbReference type="SAM" id="Phobius"/>
    </source>
</evidence>
<dbReference type="Gene3D" id="3.40.30.10">
    <property type="entry name" value="Glutaredoxin"/>
    <property type="match status" value="1"/>
</dbReference>
<dbReference type="Pfam" id="PF23357">
    <property type="entry name" value="DUF7088"/>
    <property type="match status" value="1"/>
</dbReference>
<keyword evidence="1" id="KW-0812">Transmembrane</keyword>
<sequence length="281" mass="31185">SNLAGGGSDVPNQVRNRAIKYGSNAVTSILIVIGLILGVNLLGIFYQYRIDTTESGIYTLSGQTVSLLDNLEEDVNVISFFREQERKSVEPLLRQYAYHTDRFSYRIVDPDREPVEARRFRVKSYGTSVVISGDREERIASIEEKDLTNAIAKAVQKEKPVIYFLTGHGEASPGSDSRSGYRRIKNALLEANYEVRDSLLLVSQDVPEDCDLLIVPGPKTLMYPSEIEAIRSHFEGGRTAGLILIDPEYRTGLEPVLESWSVVPNGDLVVETSNVGKTLGM</sequence>
<evidence type="ECO:0000313" key="3">
    <source>
        <dbReference type="EMBL" id="SVD51512.1"/>
    </source>
</evidence>
<dbReference type="AlphaFoldDB" id="A0A382VY96"/>
<feature type="transmembrane region" description="Helical" evidence="1">
    <location>
        <begin position="25"/>
        <end position="46"/>
    </location>
</feature>
<dbReference type="InterPro" id="IPR055396">
    <property type="entry name" value="DUF7088"/>
</dbReference>
<keyword evidence="1" id="KW-1133">Transmembrane helix</keyword>
<feature type="non-terminal residue" evidence="3">
    <location>
        <position position="281"/>
    </location>
</feature>
<dbReference type="CDD" id="cd01653">
    <property type="entry name" value="GATase1"/>
    <property type="match status" value="1"/>
</dbReference>
<proteinExistence type="predicted"/>
<gene>
    <name evidence="3" type="ORF">METZ01_LOCUS404366</name>
</gene>
<feature type="domain" description="DUF7088" evidence="2">
    <location>
        <begin position="55"/>
        <end position="120"/>
    </location>
</feature>
<reference evidence="3" key="1">
    <citation type="submission" date="2018-05" db="EMBL/GenBank/DDBJ databases">
        <authorList>
            <person name="Lanie J.A."/>
            <person name="Ng W.-L."/>
            <person name="Kazmierczak K.M."/>
            <person name="Andrzejewski T.M."/>
            <person name="Davidsen T.M."/>
            <person name="Wayne K.J."/>
            <person name="Tettelin H."/>
            <person name="Glass J.I."/>
            <person name="Rusch D."/>
            <person name="Podicherti R."/>
            <person name="Tsui H.-C.T."/>
            <person name="Winkler M.E."/>
        </authorList>
    </citation>
    <scope>NUCLEOTIDE SEQUENCE</scope>
</reference>
<organism evidence="3">
    <name type="scientific">marine metagenome</name>
    <dbReference type="NCBI Taxonomy" id="408172"/>
    <lineage>
        <taxon>unclassified sequences</taxon>
        <taxon>metagenomes</taxon>
        <taxon>ecological metagenomes</taxon>
    </lineage>
</organism>
<keyword evidence="1" id="KW-0472">Membrane</keyword>
<evidence type="ECO:0000259" key="2">
    <source>
        <dbReference type="Pfam" id="PF23357"/>
    </source>
</evidence>
<name>A0A382VY96_9ZZZZ</name>
<protein>
    <recommendedName>
        <fullName evidence="2">DUF7088 domain-containing protein</fullName>
    </recommendedName>
</protein>
<dbReference type="EMBL" id="UINC01155578">
    <property type="protein sequence ID" value="SVD51512.1"/>
    <property type="molecule type" value="Genomic_DNA"/>
</dbReference>